<evidence type="ECO:0000313" key="11">
    <source>
        <dbReference type="Proteomes" id="UP000623461"/>
    </source>
</evidence>
<keyword evidence="6 9" id="KW-1133">Transmembrane helix</keyword>
<proteinExistence type="inferred from homology"/>
<dbReference type="Pfam" id="PF04066">
    <property type="entry name" value="MrpF_PhaF"/>
    <property type="match status" value="1"/>
</dbReference>
<evidence type="ECO:0000256" key="1">
    <source>
        <dbReference type="ARBA" id="ARBA00004651"/>
    </source>
</evidence>
<feature type="transmembrane region" description="Helical" evidence="9">
    <location>
        <begin position="59"/>
        <end position="81"/>
    </location>
</feature>
<dbReference type="PANTHER" id="PTHR34702:SF1">
    <property type="entry name" value="NA(+)_H(+) ANTIPORTER SUBUNIT F"/>
    <property type="match status" value="1"/>
</dbReference>
<reference evidence="11" key="1">
    <citation type="journal article" date="2019" name="Int. J. Syst. Evol. Microbiol.">
        <title>The Global Catalogue of Microorganisms (GCM) 10K type strain sequencing project: providing services to taxonomists for standard genome sequencing and annotation.</title>
        <authorList>
            <consortium name="The Broad Institute Genomics Platform"/>
            <consortium name="The Broad Institute Genome Sequencing Center for Infectious Disease"/>
            <person name="Wu L."/>
            <person name="Ma J."/>
        </authorList>
    </citation>
    <scope>NUCLEOTIDE SEQUENCE [LARGE SCALE GENOMIC DNA]</scope>
    <source>
        <strain evidence="11">JCM 1365</strain>
    </source>
</reference>
<evidence type="ECO:0000256" key="3">
    <source>
        <dbReference type="ARBA" id="ARBA00022448"/>
    </source>
</evidence>
<comment type="similarity">
    <text evidence="2">Belongs to the CPA3 antiporters (TC 2.A.63) subunit F family.</text>
</comment>
<sequence length="125" mass="13152">MTVVLGISLAMLGVAAALVLVRLYRGPSNLDRIVAADILLVIVIAGVALESARQRTPTYLPLLMILGLVGFVGGVAVTRFLSRDSDEPQGVLREQPLSARTPEPDGPEGPDGPDAQQDPRAEDPS</sequence>
<dbReference type="RefSeq" id="WP_052358441.1">
    <property type="nucleotide sequence ID" value="NZ_BMNZ01000004.1"/>
</dbReference>
<evidence type="ECO:0000256" key="4">
    <source>
        <dbReference type="ARBA" id="ARBA00022475"/>
    </source>
</evidence>
<evidence type="ECO:0008006" key="12">
    <source>
        <dbReference type="Google" id="ProtNLM"/>
    </source>
</evidence>
<dbReference type="Proteomes" id="UP000623461">
    <property type="component" value="Unassembled WGS sequence"/>
</dbReference>
<accession>A0ABQ2I1B8</accession>
<keyword evidence="5 9" id="KW-0812">Transmembrane</keyword>
<gene>
    <name evidence="10" type="ORF">GCM10009721_25660</name>
</gene>
<protein>
    <recommendedName>
        <fullName evidence="12">Multisubunit sodium/proton antiporter MrpF subunit</fullName>
    </recommendedName>
</protein>
<feature type="transmembrane region" description="Helical" evidence="9">
    <location>
        <begin position="33"/>
        <end position="52"/>
    </location>
</feature>
<dbReference type="EMBL" id="BMNZ01000004">
    <property type="protein sequence ID" value="GGM97590.1"/>
    <property type="molecule type" value="Genomic_DNA"/>
</dbReference>
<name>A0ABQ2I1B8_9MICO</name>
<keyword evidence="4" id="KW-1003">Cell membrane</keyword>
<dbReference type="InterPro" id="IPR007208">
    <property type="entry name" value="MrpF/PhaF-like"/>
</dbReference>
<keyword evidence="11" id="KW-1185">Reference proteome</keyword>
<evidence type="ECO:0000313" key="10">
    <source>
        <dbReference type="EMBL" id="GGM97590.1"/>
    </source>
</evidence>
<dbReference type="PANTHER" id="PTHR34702">
    <property type="entry name" value="NA(+)/H(+) ANTIPORTER SUBUNIT F1"/>
    <property type="match status" value="1"/>
</dbReference>
<evidence type="ECO:0000256" key="7">
    <source>
        <dbReference type="ARBA" id="ARBA00023136"/>
    </source>
</evidence>
<comment type="subcellular location">
    <subcellularLocation>
        <location evidence="1">Cell membrane</location>
        <topology evidence="1">Multi-pass membrane protein</topology>
    </subcellularLocation>
</comment>
<evidence type="ECO:0000256" key="8">
    <source>
        <dbReference type="SAM" id="MobiDB-lite"/>
    </source>
</evidence>
<comment type="caution">
    <text evidence="10">The sequence shown here is derived from an EMBL/GenBank/DDBJ whole genome shotgun (WGS) entry which is preliminary data.</text>
</comment>
<keyword evidence="7 9" id="KW-0472">Membrane</keyword>
<keyword evidence="3" id="KW-0813">Transport</keyword>
<organism evidence="10 11">
    <name type="scientific">Terrabacter tumescens</name>
    <dbReference type="NCBI Taxonomy" id="60443"/>
    <lineage>
        <taxon>Bacteria</taxon>
        <taxon>Bacillati</taxon>
        <taxon>Actinomycetota</taxon>
        <taxon>Actinomycetes</taxon>
        <taxon>Micrococcales</taxon>
        <taxon>Intrasporangiaceae</taxon>
        <taxon>Terrabacter</taxon>
    </lineage>
</organism>
<feature type="region of interest" description="Disordered" evidence="8">
    <location>
        <begin position="84"/>
        <end position="125"/>
    </location>
</feature>
<evidence type="ECO:0000256" key="2">
    <source>
        <dbReference type="ARBA" id="ARBA00009212"/>
    </source>
</evidence>
<evidence type="ECO:0000256" key="5">
    <source>
        <dbReference type="ARBA" id="ARBA00022692"/>
    </source>
</evidence>
<evidence type="ECO:0000256" key="6">
    <source>
        <dbReference type="ARBA" id="ARBA00022989"/>
    </source>
</evidence>
<evidence type="ECO:0000256" key="9">
    <source>
        <dbReference type="SAM" id="Phobius"/>
    </source>
</evidence>